<dbReference type="AlphaFoldDB" id="A0A0V0GR22"/>
<proteinExistence type="predicted"/>
<dbReference type="EMBL" id="GEDG01033022">
    <property type="protein sequence ID" value="JAP10488.1"/>
    <property type="molecule type" value="Transcribed_RNA"/>
</dbReference>
<accession>A0A0V0GR22</accession>
<organism evidence="1">
    <name type="scientific">Solanum chacoense</name>
    <name type="common">Chaco potato</name>
    <dbReference type="NCBI Taxonomy" id="4108"/>
    <lineage>
        <taxon>Eukaryota</taxon>
        <taxon>Viridiplantae</taxon>
        <taxon>Streptophyta</taxon>
        <taxon>Embryophyta</taxon>
        <taxon>Tracheophyta</taxon>
        <taxon>Spermatophyta</taxon>
        <taxon>Magnoliopsida</taxon>
        <taxon>eudicotyledons</taxon>
        <taxon>Gunneridae</taxon>
        <taxon>Pentapetalae</taxon>
        <taxon>asterids</taxon>
        <taxon>lamiids</taxon>
        <taxon>Solanales</taxon>
        <taxon>Solanaceae</taxon>
        <taxon>Solanoideae</taxon>
        <taxon>Solaneae</taxon>
        <taxon>Solanum</taxon>
    </lineage>
</organism>
<evidence type="ECO:0000313" key="1">
    <source>
        <dbReference type="EMBL" id="JAP10488.1"/>
    </source>
</evidence>
<reference evidence="1" key="1">
    <citation type="submission" date="2015-12" db="EMBL/GenBank/DDBJ databases">
        <title>Gene expression during late stages of embryo sac development: a critical building block for successful pollen-pistil interactions.</title>
        <authorList>
            <person name="Liu Y."/>
            <person name="Joly V."/>
            <person name="Sabar M."/>
            <person name="Matton D.P."/>
        </authorList>
    </citation>
    <scope>NUCLEOTIDE SEQUENCE</scope>
</reference>
<name>A0A0V0GR22_SOLCH</name>
<sequence>MTQETPNHLKISSHNLVANLQCIKIRSMFSSRLLTKEISTQANNISYPKILHRKNYPTRRSTPSSAP</sequence>
<protein>
    <submittedName>
        <fullName evidence="1">Putative ovule protein</fullName>
    </submittedName>
</protein>